<proteinExistence type="predicted"/>
<keyword evidence="3" id="KW-0479">Metal-binding</keyword>
<dbReference type="AlphaFoldDB" id="A0AAE6NZS5"/>
<dbReference type="GO" id="GO:0046872">
    <property type="term" value="F:metal ion binding"/>
    <property type="evidence" value="ECO:0007669"/>
    <property type="project" value="UniProtKB-KW"/>
</dbReference>
<dbReference type="SUPFAM" id="SSF53448">
    <property type="entry name" value="Nucleotide-diphospho-sugar transferases"/>
    <property type="match status" value="1"/>
</dbReference>
<evidence type="ECO:0000256" key="3">
    <source>
        <dbReference type="ARBA" id="ARBA00022723"/>
    </source>
</evidence>
<protein>
    <submittedName>
        <fullName evidence="4">Glycosyltransferase family 8 protein</fullName>
    </submittedName>
</protein>
<dbReference type="PANTHER" id="PTHR13778:SF47">
    <property type="entry name" value="LIPOPOLYSACCHARIDE 1,3-GALACTOSYLTRANSFERASE"/>
    <property type="match status" value="1"/>
</dbReference>
<dbReference type="PANTHER" id="PTHR13778">
    <property type="entry name" value="GLYCOSYLTRANSFERASE 8 DOMAIN-CONTAINING PROTEIN"/>
    <property type="match status" value="1"/>
</dbReference>
<dbReference type="CDD" id="cd04194">
    <property type="entry name" value="GT8_A4GalT_like"/>
    <property type="match status" value="1"/>
</dbReference>
<dbReference type="Gene3D" id="3.90.550.10">
    <property type="entry name" value="Spore Coat Polysaccharide Biosynthesis Protein SpsA, Chain A"/>
    <property type="match status" value="1"/>
</dbReference>
<organism evidence="4 5">
    <name type="scientific">Fructilactobacillus fructivorans</name>
    <dbReference type="NCBI Taxonomy" id="1614"/>
    <lineage>
        <taxon>Bacteria</taxon>
        <taxon>Bacillati</taxon>
        <taxon>Bacillota</taxon>
        <taxon>Bacilli</taxon>
        <taxon>Lactobacillales</taxon>
        <taxon>Lactobacillaceae</taxon>
        <taxon>Fructilactobacillus</taxon>
    </lineage>
</organism>
<dbReference type="Pfam" id="PF01501">
    <property type="entry name" value="Glyco_transf_8"/>
    <property type="match status" value="1"/>
</dbReference>
<keyword evidence="2" id="KW-0808">Transferase</keyword>
<gene>
    <name evidence="4" type="ORF">LF543_02450</name>
</gene>
<dbReference type="InterPro" id="IPR002495">
    <property type="entry name" value="Glyco_trans_8"/>
</dbReference>
<evidence type="ECO:0000256" key="1">
    <source>
        <dbReference type="ARBA" id="ARBA00022676"/>
    </source>
</evidence>
<name>A0AAE6NZS5_9LACO</name>
<keyword evidence="1" id="KW-0328">Glycosyltransferase</keyword>
<dbReference type="InterPro" id="IPR029044">
    <property type="entry name" value="Nucleotide-diphossugar_trans"/>
</dbReference>
<dbReference type="EMBL" id="CP045562">
    <property type="protein sequence ID" value="QFX92481.1"/>
    <property type="molecule type" value="Genomic_DNA"/>
</dbReference>
<evidence type="ECO:0000313" key="5">
    <source>
        <dbReference type="Proteomes" id="UP000327194"/>
    </source>
</evidence>
<accession>A0AAE6NZS5</accession>
<dbReference type="InterPro" id="IPR050748">
    <property type="entry name" value="Glycosyltrans_8_dom-fam"/>
</dbReference>
<dbReference type="KEGG" id="lfv:LF543_02450"/>
<evidence type="ECO:0000313" key="4">
    <source>
        <dbReference type="EMBL" id="QFX92481.1"/>
    </source>
</evidence>
<evidence type="ECO:0000256" key="2">
    <source>
        <dbReference type="ARBA" id="ARBA00022679"/>
    </source>
</evidence>
<sequence>MFANNFLKGMMCMITIASTTDNNMAIPLAVNYSSILNNNKDSDFEFYVVDDHLSSDSVDLLKSLAKVYDNCKSINFLKPNTAAYKGANVTSPDSAIKENTYYRIELPEEIHRPRILYLDADMTCVGNISDLWDTDLDGNIVGAVEDSGYVDRLKEMHVSDEPGQYFNAGLLLIDTKAWNDNDTSEKVRKLALDKPEMLKYQDQDALNAIFNGHWKKLDPKYNLQSHLVKGESGLNPIPERRAAEAKALKNPVIVHYTNFEKPWIIKNNRLHPLRDYYYQAKNKLI</sequence>
<dbReference type="Proteomes" id="UP000327194">
    <property type="component" value="Chromosome"/>
</dbReference>
<reference evidence="4 5" key="1">
    <citation type="submission" date="2019-10" db="EMBL/GenBank/DDBJ databases">
        <title>Genome sequencing of Lactobacillus fructivorans.</title>
        <authorList>
            <person name="Kim K."/>
        </authorList>
    </citation>
    <scope>NUCLEOTIDE SEQUENCE [LARGE SCALE GENOMIC DNA]</scope>
    <source>
        <strain evidence="4 5">LF543</strain>
    </source>
</reference>
<dbReference type="GO" id="GO:0016757">
    <property type="term" value="F:glycosyltransferase activity"/>
    <property type="evidence" value="ECO:0007669"/>
    <property type="project" value="UniProtKB-KW"/>
</dbReference>